<accession>A0A1C3JQU1</accession>
<keyword evidence="4" id="KW-1185">Reference proteome</keyword>
<evidence type="ECO:0000313" key="5">
    <source>
        <dbReference type="Proteomes" id="UP000092871"/>
    </source>
</evidence>
<sequence length="108" mass="12091">MENYVIATNADSKVEAFYIDESGIVMHTWQLEDSSKTKWSKPQPLKGTCSQTGSNEPLTNATRVEACTNPNGQIQVVAYTKEGGKDGTYYICYQTPGFWNGWNKITQE</sequence>
<proteinExistence type="predicted"/>
<evidence type="ECO:0000313" key="4">
    <source>
        <dbReference type="Proteomes" id="UP000092840"/>
    </source>
</evidence>
<organism evidence="2 5">
    <name type="scientific">Marinomonas gallaica</name>
    <dbReference type="NCBI Taxonomy" id="1806667"/>
    <lineage>
        <taxon>Bacteria</taxon>
        <taxon>Pseudomonadati</taxon>
        <taxon>Pseudomonadota</taxon>
        <taxon>Gammaproteobacteria</taxon>
        <taxon>Oceanospirillales</taxon>
        <taxon>Oceanospirillaceae</taxon>
        <taxon>Marinomonas</taxon>
    </lineage>
</organism>
<dbReference type="OrthoDB" id="9553792at2"/>
<dbReference type="EMBL" id="FLRB01000005">
    <property type="protein sequence ID" value="SBT19900.1"/>
    <property type="molecule type" value="Genomic_DNA"/>
</dbReference>
<dbReference type="Proteomes" id="UP000092840">
    <property type="component" value="Unassembled WGS sequence"/>
</dbReference>
<feature type="region of interest" description="Disordered" evidence="1">
    <location>
        <begin position="37"/>
        <end position="57"/>
    </location>
</feature>
<evidence type="ECO:0000256" key="1">
    <source>
        <dbReference type="SAM" id="MobiDB-lite"/>
    </source>
</evidence>
<dbReference type="AlphaFoldDB" id="A0A1C3JQU1"/>
<dbReference type="Proteomes" id="UP000092871">
    <property type="component" value="Unassembled WGS sequence"/>
</dbReference>
<dbReference type="EMBL" id="FLRA01000012">
    <property type="protein sequence ID" value="SBT17574.1"/>
    <property type="molecule type" value="Genomic_DNA"/>
</dbReference>
<name>A0A1C3JQU1_9GAMM</name>
<reference evidence="3 4" key="2">
    <citation type="submission" date="2016-06" db="EMBL/GenBank/DDBJ databases">
        <authorList>
            <person name="Rodrigo-Torres L."/>
            <person name="Arahal D.R."/>
        </authorList>
    </citation>
    <scope>NUCLEOTIDE SEQUENCE [LARGE SCALE GENOMIC DNA]</scope>
    <source>
        <strain evidence="3 4">CECT 5116</strain>
    </source>
</reference>
<evidence type="ECO:0000313" key="2">
    <source>
        <dbReference type="EMBL" id="SBT17574.1"/>
    </source>
</evidence>
<reference evidence="2 5" key="1">
    <citation type="submission" date="2016-06" db="EMBL/GenBank/DDBJ databases">
        <authorList>
            <person name="Kjaerup R.B."/>
            <person name="Dalgaard T.S."/>
            <person name="Juul-Madsen H.R."/>
        </authorList>
    </citation>
    <scope>NUCLEOTIDE SEQUENCE [LARGE SCALE GENOMIC DNA]</scope>
    <source>
        <strain evidence="2 5">CECT 5115</strain>
    </source>
</reference>
<evidence type="ECO:0000313" key="3">
    <source>
        <dbReference type="EMBL" id="SBT19900.1"/>
    </source>
</evidence>
<dbReference type="SUPFAM" id="SSF89372">
    <property type="entry name" value="Fucose-specific lectin"/>
    <property type="match status" value="1"/>
</dbReference>
<dbReference type="RefSeq" id="WP_067034839.1">
    <property type="nucleotide sequence ID" value="NZ_FLRA01000012.1"/>
</dbReference>
<gene>
    <name evidence="2" type="ORF">MGA5115_01690</name>
    <name evidence="3" type="ORF">MGA5116_00483</name>
</gene>
<feature type="compositionally biased region" description="Polar residues" evidence="1">
    <location>
        <begin position="48"/>
        <end position="57"/>
    </location>
</feature>
<protein>
    <submittedName>
        <fullName evidence="2">Uncharacterized protein</fullName>
    </submittedName>
</protein>